<comment type="caution">
    <text evidence="2">The sequence shown here is derived from an EMBL/GenBank/DDBJ whole genome shotgun (WGS) entry which is preliminary data.</text>
</comment>
<organism evidence="2 3">
    <name type="scientific">Aquisalibacillus elongatus</name>
    <dbReference type="NCBI Taxonomy" id="485577"/>
    <lineage>
        <taxon>Bacteria</taxon>
        <taxon>Bacillati</taxon>
        <taxon>Bacillota</taxon>
        <taxon>Bacilli</taxon>
        <taxon>Bacillales</taxon>
        <taxon>Bacillaceae</taxon>
        <taxon>Aquisalibacillus</taxon>
    </lineage>
</organism>
<dbReference type="EMBL" id="RKRF01000007">
    <property type="protein sequence ID" value="RPF56112.1"/>
    <property type="molecule type" value="Genomic_DNA"/>
</dbReference>
<evidence type="ECO:0000313" key="3">
    <source>
        <dbReference type="Proteomes" id="UP000276443"/>
    </source>
</evidence>
<accession>A0A3N5C955</accession>
<name>A0A3N5C955_9BACI</name>
<feature type="domain" description="AB hydrolase-1" evidence="1">
    <location>
        <begin position="16"/>
        <end position="242"/>
    </location>
</feature>
<dbReference type="PANTHER" id="PTHR43194">
    <property type="entry name" value="HYDROLASE ALPHA/BETA FOLD FAMILY"/>
    <property type="match status" value="1"/>
</dbReference>
<reference evidence="2 3" key="1">
    <citation type="submission" date="2018-11" db="EMBL/GenBank/DDBJ databases">
        <title>Genomic Encyclopedia of Type Strains, Phase IV (KMG-IV): sequencing the most valuable type-strain genomes for metagenomic binning, comparative biology and taxonomic classification.</title>
        <authorList>
            <person name="Goeker M."/>
        </authorList>
    </citation>
    <scope>NUCLEOTIDE SEQUENCE [LARGE SCALE GENOMIC DNA]</scope>
    <source>
        <strain evidence="2 3">DSM 18090</strain>
    </source>
</reference>
<dbReference type="SUPFAM" id="SSF53474">
    <property type="entry name" value="alpha/beta-Hydrolases"/>
    <property type="match status" value="1"/>
</dbReference>
<dbReference type="OrthoDB" id="9776853at2"/>
<proteinExistence type="predicted"/>
<dbReference type="InterPro" id="IPR000073">
    <property type="entry name" value="AB_hydrolase_1"/>
</dbReference>
<sequence length="265" mass="30208">MLDYKIHNYIDGQDELVLIHGLGGNSNIFYKQLKSFKRHYNVITVELPGHGNSPDINSYTEDFSSQLAAQEVIKTLDSIGIHKAHFVGVSLGTIIIHDILKSAPEKVQSAILAGTVTRFTPFSKFLLALGTMVKDFTPYMWIYRLFARIMMPRSNHKESRLTFVKEAMKMKRTNFLGWYDLCHKIEKSIEHVHHFAPDTPKLYVSGNEDHLFLNPLTKDIKKDLNAKLVVINSCGHVCNIEKAKQFNEISLEFLSEQQSVLSQAN</sequence>
<dbReference type="AlphaFoldDB" id="A0A3N5C955"/>
<dbReference type="RefSeq" id="WP_124220227.1">
    <property type="nucleotide sequence ID" value="NZ_RKRF01000007.1"/>
</dbReference>
<keyword evidence="3" id="KW-1185">Reference proteome</keyword>
<evidence type="ECO:0000259" key="1">
    <source>
        <dbReference type="Pfam" id="PF00561"/>
    </source>
</evidence>
<dbReference type="Gene3D" id="3.40.50.1820">
    <property type="entry name" value="alpha/beta hydrolase"/>
    <property type="match status" value="1"/>
</dbReference>
<protein>
    <submittedName>
        <fullName evidence="2">Pimeloyl-ACP methyl ester carboxylesterase</fullName>
    </submittedName>
</protein>
<dbReference type="Proteomes" id="UP000276443">
    <property type="component" value="Unassembled WGS sequence"/>
</dbReference>
<evidence type="ECO:0000313" key="2">
    <source>
        <dbReference type="EMBL" id="RPF56112.1"/>
    </source>
</evidence>
<gene>
    <name evidence="2" type="ORF">EDC24_1000</name>
</gene>
<dbReference type="Pfam" id="PF00561">
    <property type="entry name" value="Abhydrolase_1"/>
    <property type="match status" value="1"/>
</dbReference>
<dbReference type="InterPro" id="IPR029058">
    <property type="entry name" value="AB_hydrolase_fold"/>
</dbReference>
<dbReference type="InterPro" id="IPR050228">
    <property type="entry name" value="Carboxylesterase_BioH"/>
</dbReference>
<dbReference type="PANTHER" id="PTHR43194:SF2">
    <property type="entry name" value="PEROXISOMAL MEMBRANE PROTEIN LPX1"/>
    <property type="match status" value="1"/>
</dbReference>